<organism evidence="1 2">
    <name type="scientific">Corchorus capsularis</name>
    <name type="common">Jute</name>
    <dbReference type="NCBI Taxonomy" id="210143"/>
    <lineage>
        <taxon>Eukaryota</taxon>
        <taxon>Viridiplantae</taxon>
        <taxon>Streptophyta</taxon>
        <taxon>Embryophyta</taxon>
        <taxon>Tracheophyta</taxon>
        <taxon>Spermatophyta</taxon>
        <taxon>Magnoliopsida</taxon>
        <taxon>eudicotyledons</taxon>
        <taxon>Gunneridae</taxon>
        <taxon>Pentapetalae</taxon>
        <taxon>rosids</taxon>
        <taxon>malvids</taxon>
        <taxon>Malvales</taxon>
        <taxon>Malvaceae</taxon>
        <taxon>Grewioideae</taxon>
        <taxon>Apeibeae</taxon>
        <taxon>Corchorus</taxon>
    </lineage>
</organism>
<keyword evidence="2" id="KW-1185">Reference proteome</keyword>
<comment type="caution">
    <text evidence="1">The sequence shown here is derived from an EMBL/GenBank/DDBJ whole genome shotgun (WGS) entry which is preliminary data.</text>
</comment>
<sequence length="63" mass="7311">MDVALILRQAIGREALIKENPVCKDERDDEKKQVENDVDILISGTYHQVSWIFSKARQCPLQR</sequence>
<evidence type="ECO:0000313" key="1">
    <source>
        <dbReference type="EMBL" id="OMO85887.1"/>
    </source>
</evidence>
<protein>
    <submittedName>
        <fullName evidence="1">Uncharacterized protein</fullName>
    </submittedName>
</protein>
<dbReference type="Gramene" id="OMO85887">
    <property type="protein sequence ID" value="OMO85887"/>
    <property type="gene ID" value="CCACVL1_09937"/>
</dbReference>
<dbReference type="Proteomes" id="UP000188268">
    <property type="component" value="Unassembled WGS sequence"/>
</dbReference>
<evidence type="ECO:0000313" key="2">
    <source>
        <dbReference type="Proteomes" id="UP000188268"/>
    </source>
</evidence>
<proteinExistence type="predicted"/>
<dbReference type="EMBL" id="AWWV01009540">
    <property type="protein sequence ID" value="OMO85887.1"/>
    <property type="molecule type" value="Genomic_DNA"/>
</dbReference>
<reference evidence="1 2" key="1">
    <citation type="submission" date="2013-09" db="EMBL/GenBank/DDBJ databases">
        <title>Corchorus capsularis genome sequencing.</title>
        <authorList>
            <person name="Alam M."/>
            <person name="Haque M.S."/>
            <person name="Islam M.S."/>
            <person name="Emdad E.M."/>
            <person name="Islam M.M."/>
            <person name="Ahmed B."/>
            <person name="Halim A."/>
            <person name="Hossen Q.M.M."/>
            <person name="Hossain M.Z."/>
            <person name="Ahmed R."/>
            <person name="Khan M.M."/>
            <person name="Islam R."/>
            <person name="Rashid M.M."/>
            <person name="Khan S.A."/>
            <person name="Rahman M.S."/>
            <person name="Alam M."/>
        </authorList>
    </citation>
    <scope>NUCLEOTIDE SEQUENCE [LARGE SCALE GENOMIC DNA]</scope>
    <source>
        <strain evidence="2">cv. CVL-1</strain>
        <tissue evidence="1">Whole seedling</tissue>
    </source>
</reference>
<dbReference type="AlphaFoldDB" id="A0A1R3ITI8"/>
<accession>A0A1R3ITI8</accession>
<gene>
    <name evidence="1" type="ORF">CCACVL1_09937</name>
</gene>
<name>A0A1R3ITI8_COCAP</name>